<keyword evidence="2" id="KW-1185">Reference proteome</keyword>
<dbReference type="EMBL" id="CAWUPB010001009">
    <property type="protein sequence ID" value="CAK7337021.1"/>
    <property type="molecule type" value="Genomic_DNA"/>
</dbReference>
<organism evidence="1 2">
    <name type="scientific">Dovyalis caffra</name>
    <dbReference type="NCBI Taxonomy" id="77055"/>
    <lineage>
        <taxon>Eukaryota</taxon>
        <taxon>Viridiplantae</taxon>
        <taxon>Streptophyta</taxon>
        <taxon>Embryophyta</taxon>
        <taxon>Tracheophyta</taxon>
        <taxon>Spermatophyta</taxon>
        <taxon>Magnoliopsida</taxon>
        <taxon>eudicotyledons</taxon>
        <taxon>Gunneridae</taxon>
        <taxon>Pentapetalae</taxon>
        <taxon>rosids</taxon>
        <taxon>fabids</taxon>
        <taxon>Malpighiales</taxon>
        <taxon>Salicaceae</taxon>
        <taxon>Flacourtieae</taxon>
        <taxon>Dovyalis</taxon>
    </lineage>
</organism>
<sequence length="102" mass="12106">MKLLNKKASSKKLSQGELQQQVTLKDEEIQRLKDLLHQGMNNLPVNIIVDVLKFSVDIFPKKLQKELPRKRYPRVVPRFFLWLEEHNRFPDFSCGLKNTTSW</sequence>
<name>A0AAV1RJV3_9ROSI</name>
<evidence type="ECO:0000313" key="1">
    <source>
        <dbReference type="EMBL" id="CAK7337021.1"/>
    </source>
</evidence>
<dbReference type="AlphaFoldDB" id="A0AAV1RJV3"/>
<dbReference type="Proteomes" id="UP001314170">
    <property type="component" value="Unassembled WGS sequence"/>
</dbReference>
<reference evidence="1 2" key="1">
    <citation type="submission" date="2024-01" db="EMBL/GenBank/DDBJ databases">
        <authorList>
            <person name="Waweru B."/>
        </authorList>
    </citation>
    <scope>NUCLEOTIDE SEQUENCE [LARGE SCALE GENOMIC DNA]</scope>
</reference>
<protein>
    <submittedName>
        <fullName evidence="1">Uncharacterized protein</fullName>
    </submittedName>
</protein>
<evidence type="ECO:0000313" key="2">
    <source>
        <dbReference type="Proteomes" id="UP001314170"/>
    </source>
</evidence>
<comment type="caution">
    <text evidence="1">The sequence shown here is derived from an EMBL/GenBank/DDBJ whole genome shotgun (WGS) entry which is preliminary data.</text>
</comment>
<gene>
    <name evidence="1" type="ORF">DCAF_LOCUS12048</name>
</gene>
<proteinExistence type="predicted"/>
<accession>A0AAV1RJV3</accession>